<feature type="transmembrane region" description="Helical" evidence="2">
    <location>
        <begin position="275"/>
        <end position="296"/>
    </location>
</feature>
<evidence type="ECO:0000256" key="3">
    <source>
        <dbReference type="SAM" id="SignalP"/>
    </source>
</evidence>
<keyword evidence="2" id="KW-0812">Transmembrane</keyword>
<keyword evidence="2" id="KW-1133">Transmembrane helix</keyword>
<proteinExistence type="predicted"/>
<feature type="chain" id="PRO_5041320697" evidence="3">
    <location>
        <begin position="22"/>
        <end position="593"/>
    </location>
</feature>
<keyword evidence="3" id="KW-0732">Signal</keyword>
<keyword evidence="2" id="KW-0472">Membrane</keyword>
<feature type="compositionally biased region" description="Polar residues" evidence="1">
    <location>
        <begin position="498"/>
        <end position="513"/>
    </location>
</feature>
<gene>
    <name evidence="4" type="ORF">EVOR1521_LOCUS18113</name>
</gene>
<feature type="transmembrane region" description="Helical" evidence="2">
    <location>
        <begin position="316"/>
        <end position="341"/>
    </location>
</feature>
<accession>A0AA36ITG1</accession>
<sequence length="593" mass="67034">MAARRLARHWMLWAYVFRSDAVRPANEWTEPPPELALEGGHDLFEQLNRTQLENIFGMMEQRDVKLRSNLKLMLQDMKRNNKGMCPTEGKWADLKWKKLGCAPFDEDLRDLHCTCPPVMGLRILPRQCADKTADFAGIFEGDPTVATAKSIFAGECKLAPMVHYAGASFTISLVAILAVWCVASGRFHKETEIEEEEVSEPTATGEDQVIAQNAERRRMEIFEEFLNNSKTVNELAKKVSALPPPPGSRAIDPVKGNIYRFWALGGRKKTWLHWLGLRVIFLIQLVAPLAILRWAVYTYEWEKTEVRFVKYEFGDYAYGGSHVFARVLQVLFTYSIVLHCLSIVKKAAKENALLYTLFENLQKMKDTEKGEPLKLEVSRWAQSCLVLDCGMLCYLTTVGLVDMVLIFTMAGSPKDICFDALGLLFIFHLHEVDGGLSFVSVQDFHADRVGELCLRIAQEEDFEEEQPEATDADEAEAEGAEKKPEEKRPSAEEPGLARQTSGSKSPRTPSKRLSLNGKRPSMTLTSKRRLRTSIIWKMTELVIYIILLFVPVFQLFIVDGLQPRAEGVDAGILGAHLVDDEATMADLVVRQRR</sequence>
<evidence type="ECO:0000313" key="4">
    <source>
        <dbReference type="EMBL" id="CAJ1393192.1"/>
    </source>
</evidence>
<dbReference type="EMBL" id="CAUJNA010002502">
    <property type="protein sequence ID" value="CAJ1393192.1"/>
    <property type="molecule type" value="Genomic_DNA"/>
</dbReference>
<protein>
    <submittedName>
        <fullName evidence="4">Uncharacterized protein</fullName>
    </submittedName>
</protein>
<dbReference type="AlphaFoldDB" id="A0AA36ITG1"/>
<evidence type="ECO:0000313" key="5">
    <source>
        <dbReference type="Proteomes" id="UP001178507"/>
    </source>
</evidence>
<keyword evidence="5" id="KW-1185">Reference proteome</keyword>
<feature type="signal peptide" evidence="3">
    <location>
        <begin position="1"/>
        <end position="21"/>
    </location>
</feature>
<reference evidence="4" key="1">
    <citation type="submission" date="2023-08" db="EMBL/GenBank/DDBJ databases">
        <authorList>
            <person name="Chen Y."/>
            <person name="Shah S."/>
            <person name="Dougan E. K."/>
            <person name="Thang M."/>
            <person name="Chan C."/>
        </authorList>
    </citation>
    <scope>NUCLEOTIDE SEQUENCE</scope>
</reference>
<feature type="compositionally biased region" description="Basic and acidic residues" evidence="1">
    <location>
        <begin position="479"/>
        <end position="491"/>
    </location>
</feature>
<evidence type="ECO:0000256" key="2">
    <source>
        <dbReference type="SAM" id="Phobius"/>
    </source>
</evidence>
<feature type="transmembrane region" description="Helical" evidence="2">
    <location>
        <begin position="161"/>
        <end position="183"/>
    </location>
</feature>
<feature type="region of interest" description="Disordered" evidence="1">
    <location>
        <begin position="461"/>
        <end position="521"/>
    </location>
</feature>
<dbReference type="Proteomes" id="UP001178507">
    <property type="component" value="Unassembled WGS sequence"/>
</dbReference>
<name>A0AA36ITG1_9DINO</name>
<evidence type="ECO:0000256" key="1">
    <source>
        <dbReference type="SAM" id="MobiDB-lite"/>
    </source>
</evidence>
<feature type="compositionally biased region" description="Acidic residues" evidence="1">
    <location>
        <begin position="461"/>
        <end position="478"/>
    </location>
</feature>
<feature type="transmembrane region" description="Helical" evidence="2">
    <location>
        <begin position="534"/>
        <end position="557"/>
    </location>
</feature>
<organism evidence="4 5">
    <name type="scientific">Effrenium voratum</name>
    <dbReference type="NCBI Taxonomy" id="2562239"/>
    <lineage>
        <taxon>Eukaryota</taxon>
        <taxon>Sar</taxon>
        <taxon>Alveolata</taxon>
        <taxon>Dinophyceae</taxon>
        <taxon>Suessiales</taxon>
        <taxon>Symbiodiniaceae</taxon>
        <taxon>Effrenium</taxon>
    </lineage>
</organism>
<comment type="caution">
    <text evidence="4">The sequence shown here is derived from an EMBL/GenBank/DDBJ whole genome shotgun (WGS) entry which is preliminary data.</text>
</comment>